<feature type="region of interest" description="Disordered" evidence="2">
    <location>
        <begin position="1"/>
        <end position="21"/>
    </location>
</feature>
<feature type="domain" description="Caprin-1 dimerization" evidence="3">
    <location>
        <begin position="98"/>
        <end position="213"/>
    </location>
</feature>
<reference evidence="4" key="1">
    <citation type="submission" date="2022-08" db="UniProtKB">
        <authorList>
            <consortium name="EnsemblMetazoa"/>
        </authorList>
    </citation>
    <scope>IDENTIFICATION</scope>
    <source>
        <strain evidence="4">05x7-T-G4-1.051#20</strain>
    </source>
</reference>
<feature type="compositionally biased region" description="Gly residues" evidence="2">
    <location>
        <begin position="573"/>
        <end position="597"/>
    </location>
</feature>
<organism evidence="4 5">
    <name type="scientific">Magallana gigas</name>
    <name type="common">Pacific oyster</name>
    <name type="synonym">Crassostrea gigas</name>
    <dbReference type="NCBI Taxonomy" id="29159"/>
    <lineage>
        <taxon>Eukaryota</taxon>
        <taxon>Metazoa</taxon>
        <taxon>Spiralia</taxon>
        <taxon>Lophotrochozoa</taxon>
        <taxon>Mollusca</taxon>
        <taxon>Bivalvia</taxon>
        <taxon>Autobranchia</taxon>
        <taxon>Pteriomorphia</taxon>
        <taxon>Ostreida</taxon>
        <taxon>Ostreoidea</taxon>
        <taxon>Ostreidae</taxon>
        <taxon>Magallana</taxon>
    </lineage>
</organism>
<feature type="compositionally biased region" description="Low complexity" evidence="2">
    <location>
        <begin position="552"/>
        <end position="571"/>
    </location>
</feature>
<dbReference type="InterPro" id="IPR028816">
    <property type="entry name" value="Caprin"/>
</dbReference>
<dbReference type="Proteomes" id="UP000005408">
    <property type="component" value="Unassembled WGS sequence"/>
</dbReference>
<keyword evidence="5" id="KW-1185">Reference proteome</keyword>
<dbReference type="GO" id="GO:0005737">
    <property type="term" value="C:cytoplasm"/>
    <property type="evidence" value="ECO:0007669"/>
    <property type="project" value="TreeGrafter"/>
</dbReference>
<feature type="compositionally biased region" description="Gly residues" evidence="2">
    <location>
        <begin position="604"/>
        <end position="614"/>
    </location>
</feature>
<feature type="region of interest" description="Disordered" evidence="2">
    <location>
        <begin position="474"/>
        <end position="623"/>
    </location>
</feature>
<dbReference type="PANTHER" id="PTHR22922:SF19">
    <property type="entry name" value="CAPRIN HOMOLOG"/>
    <property type="match status" value="1"/>
</dbReference>
<sequence>MPAAPTKQESKTSPEAMDPMKQVLIVMDKKVRNLEKRKGKLDGYKEKKDSGTTLEKDQQLAIEKYGEVIQNLEFARELQKHFTSLAQEADRYVKKQAKKEKADRQGMEVKRIGDILRYQNLLDAMGSEKVRSDFQTGKHGAVVLTEENLKQLDDLYKLLSPSREGESNYAEELTKASEHFASLLDGKDKPVVGTTYKDLKVLIDLIDDCGYFEHAMQEEEGHESEFVVVSTTEIPEADSAEVQASLPPEQTEQSTEQSSTATPSNNEAQMESMREADSFFSQKSAAPPQANPPLQQQQQSNVPYTRQRPFQEIVSEVQGSCIFLQESTIDMESPHMDPAVVAVTSHPMGHPTSTPQSDPTQISSQTYTNQGFPVASQQKLSQQAVDYSQTFSQSLQSDSLFQSTDNGSSQMSQNVLNQNVSDSTISQFEMPPQIPMPPGQVRNVWMTKQEERARDVQAEKFQMNPNAEMFQSKMHSSYSVSDDGQNADGFSQGPHDDHQGDYGNGYSSGYRSRGGGYRGGRGNRGGDRGGMSNGFGGRGRGSYGGNRGGYQGYNNRDNYRGDNYNSYNNGYQKRGGGGQPRGGSRGAGRGGPRGGGFNNKSAGGVRGGNSGGFGKPQPHQQAA</sequence>
<dbReference type="AlphaFoldDB" id="A0A8W8MV05"/>
<evidence type="ECO:0000313" key="4">
    <source>
        <dbReference type="EnsemblMetazoa" id="G4038.22:cds"/>
    </source>
</evidence>
<evidence type="ECO:0000256" key="1">
    <source>
        <dbReference type="ARBA" id="ARBA00007950"/>
    </source>
</evidence>
<feature type="region of interest" description="Disordered" evidence="2">
    <location>
        <begin position="238"/>
        <end position="304"/>
    </location>
</feature>
<name>A0A8W8MV05_MAGGI</name>
<evidence type="ECO:0000259" key="3">
    <source>
        <dbReference type="Pfam" id="PF18293"/>
    </source>
</evidence>
<feature type="compositionally biased region" description="Gly residues" evidence="2">
    <location>
        <begin position="512"/>
        <end position="551"/>
    </location>
</feature>
<feature type="compositionally biased region" description="Low complexity" evidence="2">
    <location>
        <begin position="285"/>
        <end position="299"/>
    </location>
</feature>
<feature type="compositionally biased region" description="Low complexity" evidence="2">
    <location>
        <begin position="249"/>
        <end position="260"/>
    </location>
</feature>
<dbReference type="OrthoDB" id="10062814at2759"/>
<feature type="compositionally biased region" description="Polar residues" evidence="2">
    <location>
        <begin position="474"/>
        <end position="484"/>
    </location>
</feature>
<evidence type="ECO:0000313" key="5">
    <source>
        <dbReference type="Proteomes" id="UP000005408"/>
    </source>
</evidence>
<dbReference type="KEGG" id="crg:105340513"/>
<feature type="region of interest" description="Disordered" evidence="2">
    <location>
        <begin position="346"/>
        <end position="366"/>
    </location>
</feature>
<dbReference type="OMA" id="GNNHWNS"/>
<comment type="similarity">
    <text evidence="1">Belongs to the caprin family.</text>
</comment>
<accession>A0A8W8MV05</accession>
<feature type="compositionally biased region" description="Polar residues" evidence="2">
    <location>
        <begin position="351"/>
        <end position="366"/>
    </location>
</feature>
<evidence type="ECO:0000256" key="2">
    <source>
        <dbReference type="SAM" id="MobiDB-lite"/>
    </source>
</evidence>
<dbReference type="InterPro" id="IPR041637">
    <property type="entry name" value="Caprin-1_dimer"/>
</dbReference>
<dbReference type="PANTHER" id="PTHR22922">
    <property type="entry name" value="GPI-ANCHORED PROTEIN P137"/>
    <property type="match status" value="1"/>
</dbReference>
<dbReference type="GO" id="GO:0003723">
    <property type="term" value="F:RNA binding"/>
    <property type="evidence" value="ECO:0007669"/>
    <property type="project" value="TreeGrafter"/>
</dbReference>
<proteinExistence type="inferred from homology"/>
<dbReference type="RefSeq" id="XP_011444905.1">
    <property type="nucleotide sequence ID" value="XM_011446603.4"/>
</dbReference>
<dbReference type="GeneID" id="105340513"/>
<dbReference type="Pfam" id="PF18293">
    <property type="entry name" value="Caprin-1_dimer"/>
    <property type="match status" value="1"/>
</dbReference>
<dbReference type="EnsemblMetazoa" id="G4038.22">
    <property type="protein sequence ID" value="G4038.22:cds"/>
    <property type="gene ID" value="G4038"/>
</dbReference>
<protein>
    <recommendedName>
        <fullName evidence="3">Caprin-1 dimerization domain-containing protein</fullName>
    </recommendedName>
</protein>